<dbReference type="Proteomes" id="UP000531251">
    <property type="component" value="Unassembled WGS sequence"/>
</dbReference>
<comment type="caution">
    <text evidence="2">The sequence shown here is derived from an EMBL/GenBank/DDBJ whole genome shotgun (WGS) entry which is preliminary data.</text>
</comment>
<dbReference type="Pfam" id="PF00563">
    <property type="entry name" value="EAL"/>
    <property type="match status" value="1"/>
</dbReference>
<dbReference type="PANTHER" id="PTHR33121:SF15">
    <property type="entry name" value="BLUE LIGHT- AND TEMPERATURE-REGULATED ANTIREPRESSOR BLUF"/>
    <property type="match status" value="1"/>
</dbReference>
<organism evidence="2 3">
    <name type="scientific">Sphingomonas trueperi</name>
    <dbReference type="NCBI Taxonomy" id="53317"/>
    <lineage>
        <taxon>Bacteria</taxon>
        <taxon>Pseudomonadati</taxon>
        <taxon>Pseudomonadota</taxon>
        <taxon>Alphaproteobacteria</taxon>
        <taxon>Sphingomonadales</taxon>
        <taxon>Sphingomonadaceae</taxon>
        <taxon>Sphingomonas</taxon>
    </lineage>
</organism>
<dbReference type="InterPro" id="IPR001633">
    <property type="entry name" value="EAL_dom"/>
</dbReference>
<gene>
    <name evidence="2" type="ORF">GGR89_003660</name>
</gene>
<keyword evidence="3" id="KW-1185">Reference proteome</keyword>
<sequence length="249" mass="27119">MRRICTGCRDGVDFDIPFAMAFQPIVDTDTGLPFAYEALVRGLDGSGACDVLSQVTDANRYAFDQACRVKAIETAMAAGLMATAARLSINFLPNAVYSPVACIQLTLQTARAVAMPLDRLIFEFTENQLIADPEHVATIIDSYKQIGFKVAVDDFGAGHSGLDLFARFAPDEVKLDMALVRGIDREPRRQAIVRAMVGMCRELDTLLIAEGIETAEEAAVLRDLGVRYHQGYWYARPELGALPAITPGA</sequence>
<dbReference type="InterPro" id="IPR035919">
    <property type="entry name" value="EAL_sf"/>
</dbReference>
<evidence type="ECO:0000313" key="3">
    <source>
        <dbReference type="Proteomes" id="UP000531251"/>
    </source>
</evidence>
<name>A0A7X6BDN3_9SPHN</name>
<protein>
    <submittedName>
        <fullName evidence="2">EAL domain-containing protein (Putative c-di-GMP-specific phosphodiesterase class I)</fullName>
    </submittedName>
</protein>
<evidence type="ECO:0000313" key="2">
    <source>
        <dbReference type="EMBL" id="NJB99319.1"/>
    </source>
</evidence>
<feature type="domain" description="EAL" evidence="1">
    <location>
        <begin position="1"/>
        <end position="249"/>
    </location>
</feature>
<dbReference type="AlphaFoldDB" id="A0A7X6BDN3"/>
<dbReference type="RefSeq" id="WP_206434279.1">
    <property type="nucleotide sequence ID" value="NZ_BAAADY010000016.1"/>
</dbReference>
<proteinExistence type="predicted"/>
<reference evidence="2 3" key="1">
    <citation type="submission" date="2020-03" db="EMBL/GenBank/DDBJ databases">
        <title>Genomic Encyclopedia of Type Strains, Phase IV (KMG-IV): sequencing the most valuable type-strain genomes for metagenomic binning, comparative biology and taxonomic classification.</title>
        <authorList>
            <person name="Goeker M."/>
        </authorList>
    </citation>
    <scope>NUCLEOTIDE SEQUENCE [LARGE SCALE GENOMIC DNA]</scope>
    <source>
        <strain evidence="2 3">DSM 7225</strain>
    </source>
</reference>
<dbReference type="SUPFAM" id="SSF141868">
    <property type="entry name" value="EAL domain-like"/>
    <property type="match status" value="1"/>
</dbReference>
<dbReference type="InterPro" id="IPR050706">
    <property type="entry name" value="Cyclic-di-GMP_PDE-like"/>
</dbReference>
<dbReference type="SMART" id="SM00052">
    <property type="entry name" value="EAL"/>
    <property type="match status" value="1"/>
</dbReference>
<dbReference type="Gene3D" id="3.20.20.450">
    <property type="entry name" value="EAL domain"/>
    <property type="match status" value="1"/>
</dbReference>
<dbReference type="PANTHER" id="PTHR33121">
    <property type="entry name" value="CYCLIC DI-GMP PHOSPHODIESTERASE PDEF"/>
    <property type="match status" value="1"/>
</dbReference>
<accession>A0A7X6BDN3</accession>
<evidence type="ECO:0000259" key="1">
    <source>
        <dbReference type="PROSITE" id="PS50883"/>
    </source>
</evidence>
<dbReference type="GO" id="GO:0071111">
    <property type="term" value="F:cyclic-guanylate-specific phosphodiesterase activity"/>
    <property type="evidence" value="ECO:0007669"/>
    <property type="project" value="InterPro"/>
</dbReference>
<dbReference type="EMBL" id="JAATJB010000014">
    <property type="protein sequence ID" value="NJB99319.1"/>
    <property type="molecule type" value="Genomic_DNA"/>
</dbReference>
<dbReference type="PROSITE" id="PS50883">
    <property type="entry name" value="EAL"/>
    <property type="match status" value="1"/>
</dbReference>
<dbReference type="CDD" id="cd01948">
    <property type="entry name" value="EAL"/>
    <property type="match status" value="1"/>
</dbReference>